<keyword evidence="5" id="KW-0808">Transferase</keyword>
<organism evidence="13 14">
    <name type="scientific">Paraburkholderia phenazinium</name>
    <dbReference type="NCBI Taxonomy" id="60549"/>
    <lineage>
        <taxon>Bacteria</taxon>
        <taxon>Pseudomonadati</taxon>
        <taxon>Pseudomonadota</taxon>
        <taxon>Betaproteobacteria</taxon>
        <taxon>Burkholderiales</taxon>
        <taxon>Burkholderiaceae</taxon>
        <taxon>Paraburkholderia</taxon>
    </lineage>
</organism>
<sequence length="382" mass="41132">MPVNRGGLQRLIVVRTEAMSETIQIKSSGAPAGHAGVDGQRRAALAALGALSVLGVGLLSAHVLPQVSNAQATVAGRTRITHQLGWINGVQFGGDFVAIDKGFFARERLDVVYTPGGPGTDYQTMVTSGRAMVSESNPAGLISAYVLKKPLIAFAAVMQRDPSCFVSLSDRPINSLRDMIGKTIGLPNSIRGQVEALFQRAKIDSSGVKFVPIGSDPALLAARQVDAYYGWETTVVPPLRRLGLDPHVLPFSSLGFRGYGQVLMARRDTLEEHHDVLVRYTRALIEGWSWMTQHPRETAELVVARYAPPGTQLSEQLEEVAMMQSYLTEGDARTQGLLWIDPAVFEENVALGREAGTVPANLPVDVSKIVTQSVIRAALGKA</sequence>
<evidence type="ECO:0000256" key="7">
    <source>
        <dbReference type="ARBA" id="ARBA00022898"/>
    </source>
</evidence>
<dbReference type="Pfam" id="PF09084">
    <property type="entry name" value="NMT1"/>
    <property type="match status" value="1"/>
</dbReference>
<evidence type="ECO:0000259" key="12">
    <source>
        <dbReference type="Pfam" id="PF09084"/>
    </source>
</evidence>
<dbReference type="Proteomes" id="UP000185151">
    <property type="component" value="Unassembled WGS sequence"/>
</dbReference>
<comment type="similarity">
    <text evidence="3">Belongs to the NMT1/THI5 family.</text>
</comment>
<dbReference type="Gene3D" id="3.40.190.10">
    <property type="entry name" value="Periplasmic binding protein-like II"/>
    <property type="match status" value="2"/>
</dbReference>
<dbReference type="GO" id="GO:0046872">
    <property type="term" value="F:metal ion binding"/>
    <property type="evidence" value="ECO:0007669"/>
    <property type="project" value="UniProtKB-KW"/>
</dbReference>
<evidence type="ECO:0000256" key="6">
    <source>
        <dbReference type="ARBA" id="ARBA00022723"/>
    </source>
</evidence>
<dbReference type="EMBL" id="FSRU01000001">
    <property type="protein sequence ID" value="SIO37782.1"/>
    <property type="molecule type" value="Genomic_DNA"/>
</dbReference>
<evidence type="ECO:0000256" key="4">
    <source>
        <dbReference type="ARBA" id="ARBA00011738"/>
    </source>
</evidence>
<dbReference type="GO" id="GO:0016740">
    <property type="term" value="F:transferase activity"/>
    <property type="evidence" value="ECO:0007669"/>
    <property type="project" value="UniProtKB-KW"/>
</dbReference>
<evidence type="ECO:0000256" key="8">
    <source>
        <dbReference type="ARBA" id="ARBA00022977"/>
    </source>
</evidence>
<dbReference type="InterPro" id="IPR015168">
    <property type="entry name" value="SsuA/THI5"/>
</dbReference>
<dbReference type="SUPFAM" id="SSF53850">
    <property type="entry name" value="Periplasmic binding protein-like II"/>
    <property type="match status" value="1"/>
</dbReference>
<protein>
    <recommendedName>
        <fullName evidence="10">Thiamine pyrimidine synthase</fullName>
    </recommendedName>
</protein>
<evidence type="ECO:0000256" key="2">
    <source>
        <dbReference type="ARBA" id="ARBA00004948"/>
    </source>
</evidence>
<keyword evidence="7" id="KW-0663">Pyridoxal phosphate</keyword>
<evidence type="ECO:0000256" key="9">
    <source>
        <dbReference type="ARBA" id="ARBA00023004"/>
    </source>
</evidence>
<evidence type="ECO:0000256" key="1">
    <source>
        <dbReference type="ARBA" id="ARBA00003469"/>
    </source>
</evidence>
<dbReference type="PANTHER" id="PTHR31528">
    <property type="entry name" value="4-AMINO-5-HYDROXYMETHYL-2-METHYLPYRIMIDINE PHOSPHATE SYNTHASE THI11-RELATED"/>
    <property type="match status" value="1"/>
</dbReference>
<dbReference type="InterPro" id="IPR027939">
    <property type="entry name" value="NMT1/THI5"/>
</dbReference>
<dbReference type="PANTHER" id="PTHR31528:SF1">
    <property type="entry name" value="4-AMINO-5-HYDROXYMETHYL-2-METHYLPYRIMIDINE PHOSPHATE SYNTHASE THI11-RELATED"/>
    <property type="match status" value="1"/>
</dbReference>
<evidence type="ECO:0000256" key="3">
    <source>
        <dbReference type="ARBA" id="ARBA00009406"/>
    </source>
</evidence>
<evidence type="ECO:0000256" key="10">
    <source>
        <dbReference type="ARBA" id="ARBA00033171"/>
    </source>
</evidence>
<keyword evidence="8" id="KW-0784">Thiamine biosynthesis</keyword>
<reference evidence="13 14" key="1">
    <citation type="submission" date="2016-11" db="EMBL/GenBank/DDBJ databases">
        <authorList>
            <person name="Jaros S."/>
            <person name="Januszkiewicz K."/>
            <person name="Wedrychowicz H."/>
        </authorList>
    </citation>
    <scope>NUCLEOTIDE SEQUENCE [LARGE SCALE GENOMIC DNA]</scope>
    <source>
        <strain evidence="13 14">GAS95</strain>
    </source>
</reference>
<evidence type="ECO:0000256" key="11">
    <source>
        <dbReference type="ARBA" id="ARBA00048179"/>
    </source>
</evidence>
<comment type="function">
    <text evidence="1">Responsible for the formation of the pyrimidine heterocycle in the thiamine biosynthesis pathway. Catalyzes the formation of hydroxymethylpyrimidine phosphate (HMP-P) from histidine and pyridoxal phosphate (PLP). The protein uses PLP and the active site histidine to form HMP-P, generating an inactive enzyme. The enzyme can only undergo a single turnover, which suggests it is a suicide enzyme.</text>
</comment>
<comment type="subunit">
    <text evidence="4">Homodimer.</text>
</comment>
<feature type="domain" description="SsuA/THI5-like" evidence="12">
    <location>
        <begin position="91"/>
        <end position="297"/>
    </location>
</feature>
<dbReference type="AlphaFoldDB" id="A0A1N6J0I8"/>
<comment type="pathway">
    <text evidence="2">Cofactor biosynthesis; thiamine diphosphate biosynthesis.</text>
</comment>
<proteinExistence type="inferred from homology"/>
<accession>A0A1N6J0I8</accession>
<comment type="catalytic activity">
    <reaction evidence="11">
        <text>N(6)-(pyridoxal phosphate)-L-lysyl-[4-amino-5-hydroxymethyl-2-methylpyrimidine phosphate synthase] + L-histidyl-[4-amino-5-hydroxymethyl-2-methylpyrimidine phosphate synthase] + 2 Fe(3+) + 4 H2O = L-lysyl-[4-amino-5-hydroxymethyl-2-methylpyrimidine phosphate synthase] + (2S)-2-amino-5-hydroxy-4-oxopentanoyl-[4-amino-5-hydroxymethyl-2-methylpyrimidine phosphate synthase] + 4-amino-2-methyl-5-(phosphooxymethyl)pyrimidine + 3-oxopropanoate + 2 Fe(2+) + 2 H(+)</text>
        <dbReference type="Rhea" id="RHEA:65756"/>
        <dbReference type="Rhea" id="RHEA-COMP:16892"/>
        <dbReference type="Rhea" id="RHEA-COMP:16893"/>
        <dbReference type="Rhea" id="RHEA-COMP:16894"/>
        <dbReference type="Rhea" id="RHEA-COMP:16895"/>
        <dbReference type="ChEBI" id="CHEBI:15377"/>
        <dbReference type="ChEBI" id="CHEBI:15378"/>
        <dbReference type="ChEBI" id="CHEBI:29033"/>
        <dbReference type="ChEBI" id="CHEBI:29034"/>
        <dbReference type="ChEBI" id="CHEBI:29969"/>
        <dbReference type="ChEBI" id="CHEBI:29979"/>
        <dbReference type="ChEBI" id="CHEBI:33190"/>
        <dbReference type="ChEBI" id="CHEBI:58354"/>
        <dbReference type="ChEBI" id="CHEBI:143915"/>
        <dbReference type="ChEBI" id="CHEBI:157692"/>
    </reaction>
    <physiologicalReaction direction="left-to-right" evidence="11">
        <dbReference type="Rhea" id="RHEA:65757"/>
    </physiologicalReaction>
</comment>
<gene>
    <name evidence="13" type="ORF">SAMN05444165_2671</name>
</gene>
<dbReference type="GO" id="GO:0009228">
    <property type="term" value="P:thiamine biosynthetic process"/>
    <property type="evidence" value="ECO:0007669"/>
    <property type="project" value="UniProtKB-KW"/>
</dbReference>
<evidence type="ECO:0000313" key="14">
    <source>
        <dbReference type="Proteomes" id="UP000185151"/>
    </source>
</evidence>
<evidence type="ECO:0000256" key="5">
    <source>
        <dbReference type="ARBA" id="ARBA00022679"/>
    </source>
</evidence>
<keyword evidence="9" id="KW-0408">Iron</keyword>
<evidence type="ECO:0000313" key="13">
    <source>
        <dbReference type="EMBL" id="SIO37782.1"/>
    </source>
</evidence>
<name>A0A1N6J0I8_9BURK</name>
<keyword evidence="14" id="KW-1185">Reference proteome</keyword>
<keyword evidence="6" id="KW-0479">Metal-binding</keyword>